<dbReference type="Proteomes" id="UP000603317">
    <property type="component" value="Unassembled WGS sequence"/>
</dbReference>
<proteinExistence type="predicted"/>
<evidence type="ECO:0000256" key="1">
    <source>
        <dbReference type="SAM" id="MobiDB-lite"/>
    </source>
</evidence>
<reference evidence="4" key="1">
    <citation type="journal article" date="2019" name="Int. J. Syst. Evol. Microbiol.">
        <title>The Global Catalogue of Microorganisms (GCM) 10K type strain sequencing project: providing services to taxonomists for standard genome sequencing and annotation.</title>
        <authorList>
            <consortium name="The Broad Institute Genomics Platform"/>
            <consortium name="The Broad Institute Genome Sequencing Center for Infectious Disease"/>
            <person name="Wu L."/>
            <person name="Ma J."/>
        </authorList>
    </citation>
    <scope>NUCLEOTIDE SEQUENCE [LARGE SCALE GENOMIC DNA]</scope>
    <source>
        <strain evidence="4">CGMCC 1.15297</strain>
    </source>
</reference>
<gene>
    <name evidence="3" type="ORF">GCM10010923_20800</name>
</gene>
<dbReference type="RefSeq" id="WP_188642618.1">
    <property type="nucleotide sequence ID" value="NZ_BMID01000001.1"/>
</dbReference>
<evidence type="ECO:0000313" key="4">
    <source>
        <dbReference type="Proteomes" id="UP000603317"/>
    </source>
</evidence>
<feature type="domain" description="Anti-sigma factor NepR" evidence="2">
    <location>
        <begin position="18"/>
        <end position="50"/>
    </location>
</feature>
<feature type="compositionally biased region" description="Basic and acidic residues" evidence="1">
    <location>
        <begin position="17"/>
        <end position="29"/>
    </location>
</feature>
<keyword evidence="4" id="KW-1185">Reference proteome</keyword>
<evidence type="ECO:0000313" key="3">
    <source>
        <dbReference type="EMBL" id="GGA10167.1"/>
    </source>
</evidence>
<evidence type="ECO:0000259" key="2">
    <source>
        <dbReference type="Pfam" id="PF18557"/>
    </source>
</evidence>
<feature type="compositionally biased region" description="Basic and acidic residues" evidence="1">
    <location>
        <begin position="43"/>
        <end position="53"/>
    </location>
</feature>
<dbReference type="InterPro" id="IPR041649">
    <property type="entry name" value="NepR"/>
</dbReference>
<sequence length="53" mass="6034">MAPKDKTPDKSGTPRKKQPDWARGLRDLYDDVVDEPLPPSFKDLLDKLDAPKK</sequence>
<comment type="caution">
    <text evidence="3">The sequence shown here is derived from an EMBL/GenBank/DDBJ whole genome shotgun (WGS) entry which is preliminary data.</text>
</comment>
<protein>
    <recommendedName>
        <fullName evidence="2">Anti-sigma factor NepR domain-containing protein</fullName>
    </recommendedName>
</protein>
<dbReference type="Pfam" id="PF18557">
    <property type="entry name" value="NepR"/>
    <property type="match status" value="1"/>
</dbReference>
<name>A0ABQ1FG38_9SPHN</name>
<feature type="region of interest" description="Disordered" evidence="1">
    <location>
        <begin position="1"/>
        <end position="53"/>
    </location>
</feature>
<dbReference type="EMBL" id="BMID01000001">
    <property type="protein sequence ID" value="GGA10167.1"/>
    <property type="molecule type" value="Genomic_DNA"/>
</dbReference>
<organism evidence="3 4">
    <name type="scientific">Blastomonas marina</name>
    <dbReference type="NCBI Taxonomy" id="1867408"/>
    <lineage>
        <taxon>Bacteria</taxon>
        <taxon>Pseudomonadati</taxon>
        <taxon>Pseudomonadota</taxon>
        <taxon>Alphaproteobacteria</taxon>
        <taxon>Sphingomonadales</taxon>
        <taxon>Sphingomonadaceae</taxon>
        <taxon>Blastomonas</taxon>
    </lineage>
</organism>
<accession>A0ABQ1FG38</accession>